<protein>
    <recommendedName>
        <fullName evidence="9">HAT C-terminal dimerisation domain-containing protein</fullName>
    </recommendedName>
</protein>
<dbReference type="Proteomes" id="UP000192578">
    <property type="component" value="Unassembled WGS sequence"/>
</dbReference>
<keyword evidence="4" id="KW-0862">Zinc</keyword>
<keyword evidence="2" id="KW-0479">Metal-binding</keyword>
<keyword evidence="5" id="KW-0539">Nucleus</keyword>
<evidence type="ECO:0000256" key="3">
    <source>
        <dbReference type="ARBA" id="ARBA00022771"/>
    </source>
</evidence>
<dbReference type="OrthoDB" id="2143914at2759"/>
<sequence length="969" mass="107432">MVKTRVKAAAAMRAAAETENADTTETEEELQQEDHGDGEIAEPSAAAADNHPSDEAADDGEDTAEEGAERWTGDTSEFPVDRAAKDYYQLLFADHEVATLKSAAGRSIRKYAAVCVKCERRVTSTDSFYGFRSHFQTKHPNELAPPENGTTKKRFRDPAEIAADEMVPFEVPVSDPVNELPWDRSGKEFFQRLFINHLIGKEQRKADNRMGTRYSAECKICAKRLTGLDGFFKFREHWKLRHSGFKGSDETMDGEAIEATADDETPHIVVSATTNKARPAKEYYNAYFTAHVKDKAPEPKPGCRRGCIRYTGECKLCGKVVQGTDSYFGFRAHFEHKHKDVQTFSELAEFVTFSPVDGLQEGTGPAIVDRLASIKTINAVFLGPDAPKTRGRPKKTADGPSTSAAVTRKAKSTGNFPTRQFVGPLVNGYSAQQKLNRNVALCVTESLIPPEALTSRCFDQLIKDVNGNLTWPSLYSLTETHLPDLRASIKSTINRDLATVPAVAVTVNLWPAKQHSFVSVVVHYVDDQWNIRRPVVTFKRCTANPSAKVLADSVAAVLKEIAVSDQVIYLEVNDTTVEGLQTVSPEKGAAASIVDSVYNKFSGPRYGKMLKELRKLLLHNLEVSECKVQLRDVVRTLEILLEESVQESPELSALFKKISNNPAVWKKSSNTAPATSAWELMLQKAKAASTFNWDASKTIKSSAKFSDAESAVLRDFLRIAAGFEELFRGLRQPDVPTVCDLIPFIYGLRKHLNDCVGASEALGGFAQTILELVDQHFEAVDDEEIYVLAAFLSPNYKLDWCKASPAEEKRDTVRNMILEKMSEMNPDGEVVESRPEPLHEPSPKKKRSTLLSFMGDVPEQKVGADGINGARDLMSPEAELDEYLREDLTTDESALVYWRRNKDRFRRVARLAESVLFVPSNGTAKARLFQEAIGMDGGLAQAFGAHLETIMFCHVNPEFVETFAAQTSG</sequence>
<evidence type="ECO:0000313" key="7">
    <source>
        <dbReference type="EMBL" id="OQV20536.1"/>
    </source>
</evidence>
<evidence type="ECO:0000256" key="6">
    <source>
        <dbReference type="SAM" id="MobiDB-lite"/>
    </source>
</evidence>
<dbReference type="PANTHER" id="PTHR46481">
    <property type="entry name" value="ZINC FINGER BED DOMAIN-CONTAINING PROTEIN 4"/>
    <property type="match status" value="1"/>
</dbReference>
<feature type="compositionally biased region" description="Acidic residues" evidence="6">
    <location>
        <begin position="19"/>
        <end position="31"/>
    </location>
</feature>
<accession>A0A1W0WZA0</accession>
<dbReference type="AlphaFoldDB" id="A0A1W0WZA0"/>
<dbReference type="SUPFAM" id="SSF53098">
    <property type="entry name" value="Ribonuclease H-like"/>
    <property type="match status" value="1"/>
</dbReference>
<dbReference type="GO" id="GO:0008270">
    <property type="term" value="F:zinc ion binding"/>
    <property type="evidence" value="ECO:0007669"/>
    <property type="project" value="UniProtKB-KW"/>
</dbReference>
<evidence type="ECO:0000313" key="8">
    <source>
        <dbReference type="Proteomes" id="UP000192578"/>
    </source>
</evidence>
<evidence type="ECO:0000256" key="5">
    <source>
        <dbReference type="ARBA" id="ARBA00023242"/>
    </source>
</evidence>
<organism evidence="7 8">
    <name type="scientific">Hypsibius exemplaris</name>
    <name type="common">Freshwater tardigrade</name>
    <dbReference type="NCBI Taxonomy" id="2072580"/>
    <lineage>
        <taxon>Eukaryota</taxon>
        <taxon>Metazoa</taxon>
        <taxon>Ecdysozoa</taxon>
        <taxon>Tardigrada</taxon>
        <taxon>Eutardigrada</taxon>
        <taxon>Parachela</taxon>
        <taxon>Hypsibioidea</taxon>
        <taxon>Hypsibiidae</taxon>
        <taxon>Hypsibius</taxon>
    </lineage>
</organism>
<evidence type="ECO:0008006" key="9">
    <source>
        <dbReference type="Google" id="ProtNLM"/>
    </source>
</evidence>
<comment type="caution">
    <text evidence="7">The sequence shown here is derived from an EMBL/GenBank/DDBJ whole genome shotgun (WGS) entry which is preliminary data.</text>
</comment>
<evidence type="ECO:0000256" key="1">
    <source>
        <dbReference type="ARBA" id="ARBA00004123"/>
    </source>
</evidence>
<feature type="region of interest" description="Disordered" evidence="6">
    <location>
        <begin position="1"/>
        <end position="77"/>
    </location>
</feature>
<comment type="subcellular location">
    <subcellularLocation>
        <location evidence="1">Nucleus</location>
    </subcellularLocation>
</comment>
<evidence type="ECO:0000256" key="4">
    <source>
        <dbReference type="ARBA" id="ARBA00022833"/>
    </source>
</evidence>
<dbReference type="InterPro" id="IPR012337">
    <property type="entry name" value="RNaseH-like_sf"/>
</dbReference>
<dbReference type="PANTHER" id="PTHR46481:SF10">
    <property type="entry name" value="ZINC FINGER BED DOMAIN-CONTAINING PROTEIN 39"/>
    <property type="match status" value="1"/>
</dbReference>
<dbReference type="InterPro" id="IPR052035">
    <property type="entry name" value="ZnF_BED_domain_contain"/>
</dbReference>
<name>A0A1W0WZA0_HYPEX</name>
<dbReference type="EMBL" id="MTYJ01000030">
    <property type="protein sequence ID" value="OQV20536.1"/>
    <property type="molecule type" value="Genomic_DNA"/>
</dbReference>
<feature type="region of interest" description="Disordered" evidence="6">
    <location>
        <begin position="384"/>
        <end position="411"/>
    </location>
</feature>
<dbReference type="GO" id="GO:0005634">
    <property type="term" value="C:nucleus"/>
    <property type="evidence" value="ECO:0007669"/>
    <property type="project" value="UniProtKB-SubCell"/>
</dbReference>
<feature type="compositionally biased region" description="Basic and acidic residues" evidence="6">
    <location>
        <begin position="831"/>
        <end position="843"/>
    </location>
</feature>
<evidence type="ECO:0000256" key="2">
    <source>
        <dbReference type="ARBA" id="ARBA00022723"/>
    </source>
</evidence>
<proteinExistence type="predicted"/>
<keyword evidence="8" id="KW-1185">Reference proteome</keyword>
<feature type="region of interest" description="Disordered" evidence="6">
    <location>
        <begin position="825"/>
        <end position="846"/>
    </location>
</feature>
<feature type="compositionally biased region" description="Acidic residues" evidence="6">
    <location>
        <begin position="55"/>
        <end position="66"/>
    </location>
</feature>
<keyword evidence="3" id="KW-0863">Zinc-finger</keyword>
<gene>
    <name evidence="7" type="ORF">BV898_05580</name>
</gene>
<reference evidence="8" key="1">
    <citation type="submission" date="2017-01" db="EMBL/GenBank/DDBJ databases">
        <title>Comparative genomics of anhydrobiosis in the tardigrade Hypsibius dujardini.</title>
        <authorList>
            <person name="Yoshida Y."/>
            <person name="Koutsovoulos G."/>
            <person name="Laetsch D."/>
            <person name="Stevens L."/>
            <person name="Kumar S."/>
            <person name="Horikawa D."/>
            <person name="Ishino K."/>
            <person name="Komine S."/>
            <person name="Tomita M."/>
            <person name="Blaxter M."/>
            <person name="Arakawa K."/>
        </authorList>
    </citation>
    <scope>NUCLEOTIDE SEQUENCE [LARGE SCALE GENOMIC DNA]</scope>
    <source>
        <strain evidence="8">Z151</strain>
    </source>
</reference>
<feature type="compositionally biased region" description="Low complexity" evidence="6">
    <location>
        <begin position="7"/>
        <end position="18"/>
    </location>
</feature>